<dbReference type="EMBL" id="PQXK01000192">
    <property type="protein sequence ID" value="TGO34564.1"/>
    <property type="molecule type" value="Genomic_DNA"/>
</dbReference>
<dbReference type="InterPro" id="IPR052895">
    <property type="entry name" value="HetReg/Transcr_Mod"/>
</dbReference>
<dbReference type="InterPro" id="IPR010730">
    <property type="entry name" value="HET"/>
</dbReference>
<feature type="domain" description="Heterokaryon incompatibility" evidence="1">
    <location>
        <begin position="95"/>
        <end position="144"/>
    </location>
</feature>
<dbReference type="Proteomes" id="UP000297814">
    <property type="component" value="Unassembled WGS sequence"/>
</dbReference>
<reference evidence="2 3" key="1">
    <citation type="submission" date="2017-12" db="EMBL/GenBank/DDBJ databases">
        <title>Comparative genomics of Botrytis spp.</title>
        <authorList>
            <person name="Valero-Jimenez C.A."/>
            <person name="Tapia P."/>
            <person name="Veloso J."/>
            <person name="Silva-Moreno E."/>
            <person name="Staats M."/>
            <person name="Valdes J.H."/>
            <person name="Van Kan J.A.L."/>
        </authorList>
    </citation>
    <scope>NUCLEOTIDE SEQUENCE [LARGE SCALE GENOMIC DNA]</scope>
    <source>
        <strain evidence="2 3">Bh0001</strain>
    </source>
</reference>
<name>A0A4Z1GC94_9HELO</name>
<dbReference type="Pfam" id="PF06985">
    <property type="entry name" value="HET"/>
    <property type="match status" value="1"/>
</dbReference>
<evidence type="ECO:0000259" key="1">
    <source>
        <dbReference type="Pfam" id="PF06985"/>
    </source>
</evidence>
<dbReference type="PANTHER" id="PTHR24148">
    <property type="entry name" value="ANKYRIN REPEAT DOMAIN-CONTAINING PROTEIN 39 HOMOLOG-RELATED"/>
    <property type="match status" value="1"/>
</dbReference>
<evidence type="ECO:0000313" key="2">
    <source>
        <dbReference type="EMBL" id="TGO34564.1"/>
    </source>
</evidence>
<sequence length="229" mass="26537">MVVFQSRRRNDGESIPIIDDASQPLRPFTYEPLDSDSHSDSFRLVKIEPSLNENDTLSRKLVSTEFGEKPRFRALLCMLGDDTAKKSIMLNGAEFHFWVDAICINQNNIPERNKQLMIRKRIYSRAESVAAWLGREYERFEQVAGARNDRVVFENIHTEGPQESGSPRRVQFGQRNARIAEHRVKGRGYSSFFFPTRTRLTNCKPNTLLHHKISQLWLFKTTTTKKHPG</sequence>
<protein>
    <recommendedName>
        <fullName evidence="1">Heterokaryon incompatibility domain-containing protein</fullName>
    </recommendedName>
</protein>
<keyword evidence="3" id="KW-1185">Reference proteome</keyword>
<proteinExistence type="predicted"/>
<comment type="caution">
    <text evidence="2">The sequence shown here is derived from an EMBL/GenBank/DDBJ whole genome shotgun (WGS) entry which is preliminary data.</text>
</comment>
<organism evidence="2 3">
    <name type="scientific">Botrytis hyacinthi</name>
    <dbReference type="NCBI Taxonomy" id="278943"/>
    <lineage>
        <taxon>Eukaryota</taxon>
        <taxon>Fungi</taxon>
        <taxon>Dikarya</taxon>
        <taxon>Ascomycota</taxon>
        <taxon>Pezizomycotina</taxon>
        <taxon>Leotiomycetes</taxon>
        <taxon>Helotiales</taxon>
        <taxon>Sclerotiniaceae</taxon>
        <taxon>Botrytis</taxon>
    </lineage>
</organism>
<accession>A0A4Z1GC94</accession>
<dbReference type="PANTHER" id="PTHR24148:SF73">
    <property type="entry name" value="HET DOMAIN PROTEIN (AFU_ORTHOLOGUE AFUA_8G01020)"/>
    <property type="match status" value="1"/>
</dbReference>
<evidence type="ECO:0000313" key="3">
    <source>
        <dbReference type="Proteomes" id="UP000297814"/>
    </source>
</evidence>
<dbReference type="AlphaFoldDB" id="A0A4Z1GC94"/>
<gene>
    <name evidence="2" type="ORF">BHYA_0192g00280</name>
</gene>